<dbReference type="KEGG" id="cem:LH23_17015"/>
<organism evidence="2 3">
    <name type="scientific">Cedecea neteri</name>
    <dbReference type="NCBI Taxonomy" id="158822"/>
    <lineage>
        <taxon>Bacteria</taxon>
        <taxon>Pseudomonadati</taxon>
        <taxon>Pseudomonadota</taxon>
        <taxon>Gammaproteobacteria</taxon>
        <taxon>Enterobacterales</taxon>
        <taxon>Enterobacteriaceae</taxon>
        <taxon>Cedecea</taxon>
    </lineage>
</organism>
<evidence type="ECO:0008006" key="4">
    <source>
        <dbReference type="Google" id="ProtNLM"/>
    </source>
</evidence>
<evidence type="ECO:0000313" key="2">
    <source>
        <dbReference type="EMBL" id="AIR62292.1"/>
    </source>
</evidence>
<protein>
    <recommendedName>
        <fullName evidence="4">Glucosyltransferase domain-containing protein</fullName>
    </recommendedName>
</protein>
<dbReference type="Pfam" id="PF14264">
    <property type="entry name" value="Glucos_trans_II"/>
    <property type="match status" value="1"/>
</dbReference>
<feature type="transmembrane region" description="Helical" evidence="1">
    <location>
        <begin position="119"/>
        <end position="138"/>
    </location>
</feature>
<gene>
    <name evidence="2" type="ORF">LH23_17015</name>
</gene>
<dbReference type="Proteomes" id="UP000029516">
    <property type="component" value="Chromosome"/>
</dbReference>
<feature type="transmembrane region" description="Helical" evidence="1">
    <location>
        <begin position="95"/>
        <end position="113"/>
    </location>
</feature>
<dbReference type="AlphaFoldDB" id="A0AAN0VUM6"/>
<name>A0AAN0VUM6_9ENTR</name>
<feature type="transmembrane region" description="Helical" evidence="1">
    <location>
        <begin position="64"/>
        <end position="83"/>
    </location>
</feature>
<feature type="transmembrane region" description="Helical" evidence="1">
    <location>
        <begin position="321"/>
        <end position="339"/>
    </location>
</feature>
<dbReference type="InterPro" id="IPR025686">
    <property type="entry name" value="Glucos_trans_II"/>
</dbReference>
<proteinExistence type="predicted"/>
<dbReference type="EMBL" id="CP009458">
    <property type="protein sequence ID" value="AIR62292.1"/>
    <property type="molecule type" value="Genomic_DNA"/>
</dbReference>
<feature type="transmembrane region" description="Helical" evidence="1">
    <location>
        <begin position="345"/>
        <end position="364"/>
    </location>
</feature>
<sequence length="491" mass="55076">MKSPLRPLLVCVFLFVLPLLMANIYYIDDNGRAAFGYTHWGPDGRPLADIMVKALFLSSHIADIFPLPLILAVVLLSVSLVKFSSHFLNNYRMSYAVLVALTFFCNPYLAEVFSYRFDVLTLSAALSLSLLYCSVMVGKRLWIRFAIGTLIIVAIYCLYQTIINIAAIMVIAALYYQMNSREPAKVIFISLLKRLGELIAGTLIYMKLILPATFSGKVEINHPTLAGSDLISTAINNLHIYSQFINDTLLKGQGGIRFLVLLLAVASIASVVVSLRYLRQNREPMAIIICIGAVIAPFVAILMIPGSLLLLQNPLLSPRSLVGLSGFTLLTALLLAIALPERLKMLTWVLLIPIMHSLVFYYAYGNSLREQSKFNDNLVRQIKSDTRDLNYNSVYFIYSGEAPRSPVYENAAQNYPVLSFLVPNYFSNWYWPEGNMRMNGLQQPWVAPDAGVDSDISHYICQTAVFASNQDYKMWMKGNVIVIDFNRTHCP</sequence>
<feature type="transmembrane region" description="Helical" evidence="1">
    <location>
        <begin position="150"/>
        <end position="175"/>
    </location>
</feature>
<feature type="transmembrane region" description="Helical" evidence="1">
    <location>
        <begin position="284"/>
        <end position="309"/>
    </location>
</feature>
<feature type="transmembrane region" description="Helical" evidence="1">
    <location>
        <begin position="258"/>
        <end position="278"/>
    </location>
</feature>
<dbReference type="RefSeq" id="WP_039293540.1">
    <property type="nucleotide sequence ID" value="NZ_CP009458.1"/>
</dbReference>
<evidence type="ECO:0000256" key="1">
    <source>
        <dbReference type="SAM" id="Phobius"/>
    </source>
</evidence>
<keyword evidence="1" id="KW-0812">Transmembrane</keyword>
<evidence type="ECO:0000313" key="3">
    <source>
        <dbReference type="Proteomes" id="UP000029516"/>
    </source>
</evidence>
<accession>A0AAN0VUM6</accession>
<keyword evidence="1" id="KW-0472">Membrane</keyword>
<reference evidence="2 3" key="1">
    <citation type="submission" date="2014-09" db="EMBL/GenBank/DDBJ databases">
        <authorList>
            <person name="Chan K.-G."/>
        </authorList>
    </citation>
    <scope>NUCLEOTIDE SEQUENCE [LARGE SCALE GENOMIC DNA]</scope>
    <source>
        <strain evidence="2 3">M006</strain>
    </source>
</reference>
<keyword evidence="1" id="KW-1133">Transmembrane helix</keyword>